<organism evidence="6 7">
    <name type="scientific">Methylobacterium currus</name>
    <dbReference type="NCBI Taxonomy" id="2051553"/>
    <lineage>
        <taxon>Bacteria</taxon>
        <taxon>Pseudomonadati</taxon>
        <taxon>Pseudomonadota</taxon>
        <taxon>Alphaproteobacteria</taxon>
        <taxon>Hyphomicrobiales</taxon>
        <taxon>Methylobacteriaceae</taxon>
        <taxon>Methylobacterium</taxon>
    </lineage>
</organism>
<gene>
    <name evidence="6" type="primary">thiO</name>
    <name evidence="6" type="ORF">DA075_29960</name>
</gene>
<protein>
    <submittedName>
        <fullName evidence="6">Glycine oxidase ThiO</fullName>
    </submittedName>
</protein>
<dbReference type="PANTHER" id="PTHR13847">
    <property type="entry name" value="SARCOSINE DEHYDROGENASE-RELATED"/>
    <property type="match status" value="1"/>
</dbReference>
<dbReference type="NCBIfam" id="TIGR02352">
    <property type="entry name" value="thiamin_ThiO"/>
    <property type="match status" value="1"/>
</dbReference>
<dbReference type="GO" id="GO:0050660">
    <property type="term" value="F:flavin adenine dinucleotide binding"/>
    <property type="evidence" value="ECO:0007669"/>
    <property type="project" value="InterPro"/>
</dbReference>
<evidence type="ECO:0000256" key="3">
    <source>
        <dbReference type="ARBA" id="ARBA00023002"/>
    </source>
</evidence>
<dbReference type="GO" id="GO:0009229">
    <property type="term" value="P:thiamine diphosphate biosynthetic process"/>
    <property type="evidence" value="ECO:0007669"/>
    <property type="project" value="UniProtKB-UniPathway"/>
</dbReference>
<evidence type="ECO:0000256" key="2">
    <source>
        <dbReference type="ARBA" id="ARBA00022977"/>
    </source>
</evidence>
<keyword evidence="2" id="KW-0784">Thiamine biosynthesis</keyword>
<evidence type="ECO:0000256" key="1">
    <source>
        <dbReference type="ARBA" id="ARBA00004948"/>
    </source>
</evidence>
<evidence type="ECO:0000313" key="7">
    <source>
        <dbReference type="Proteomes" id="UP000244755"/>
    </source>
</evidence>
<dbReference type="UniPathway" id="UPA00060"/>
<dbReference type="GO" id="GO:0005737">
    <property type="term" value="C:cytoplasm"/>
    <property type="evidence" value="ECO:0007669"/>
    <property type="project" value="TreeGrafter"/>
</dbReference>
<dbReference type="AlphaFoldDB" id="A0A2R4WSQ7"/>
<feature type="domain" description="FAD dependent oxidoreductase" evidence="5">
    <location>
        <begin position="34"/>
        <end position="378"/>
    </location>
</feature>
<dbReference type="InterPro" id="IPR012727">
    <property type="entry name" value="Gly_oxidase_ThiO"/>
</dbReference>
<dbReference type="Gene3D" id="3.30.9.10">
    <property type="entry name" value="D-Amino Acid Oxidase, subunit A, domain 2"/>
    <property type="match status" value="1"/>
</dbReference>
<accession>A0A2R4WSQ7</accession>
<dbReference type="EMBL" id="CP028843">
    <property type="protein sequence ID" value="AWB24554.1"/>
    <property type="molecule type" value="Genomic_DNA"/>
</dbReference>
<name>A0A2R4WSQ7_9HYPH</name>
<proteinExistence type="predicted"/>
<keyword evidence="7" id="KW-1185">Reference proteome</keyword>
<dbReference type="Pfam" id="PF01266">
    <property type="entry name" value="DAO"/>
    <property type="match status" value="1"/>
</dbReference>
<evidence type="ECO:0000259" key="5">
    <source>
        <dbReference type="Pfam" id="PF01266"/>
    </source>
</evidence>
<feature type="region of interest" description="Disordered" evidence="4">
    <location>
        <begin position="1"/>
        <end position="25"/>
    </location>
</feature>
<dbReference type="InterPro" id="IPR006076">
    <property type="entry name" value="FAD-dep_OxRdtase"/>
</dbReference>
<dbReference type="Gene3D" id="3.50.50.60">
    <property type="entry name" value="FAD/NAD(P)-binding domain"/>
    <property type="match status" value="1"/>
</dbReference>
<dbReference type="GO" id="GO:0009228">
    <property type="term" value="P:thiamine biosynthetic process"/>
    <property type="evidence" value="ECO:0007669"/>
    <property type="project" value="UniProtKB-KW"/>
</dbReference>
<dbReference type="SUPFAM" id="SSF51905">
    <property type="entry name" value="FAD/NAD(P)-binding domain"/>
    <property type="match status" value="1"/>
</dbReference>
<dbReference type="KEGG" id="mee:DA075_29960"/>
<sequence>METRVHAQTIGRRSGPATDPESDRLPERAQGAIDVAVIGAGLIGLSIAWRLAKAGLAVAAIERAKAGDGASLAATGMLAAAAEHEPGGEALLPLCLASQRLWHPFRDELEAESGLTIDYRREGTFVIALGRDEVERLRFRHDLQRRDGLAVEWLSGPAIRAREPGLRPTVTAGLFCADDHQVDPARVMAALRRAFRAAGGRLVEETTVTALLREGGRVAGVETSAGTVRAGTVVLASGAWAGEGSLVPDLALPVRPLKGQSVALQMTPRSGSLSHVVWTEQVHMAPKGDGSLIVGATVEETGFDPHLTAGGLYALLEGARRALPGVEEMRVAGIWSGFRPTSDDDAPILGEALPGLVLAVGHHRNGYLLAPVTAEAVSTLILRGETLPVAAPFGLARFAPHHSLRSETP</sequence>
<dbReference type="OrthoDB" id="9790035at2"/>
<comment type="pathway">
    <text evidence="1">Cofactor biosynthesis; thiamine diphosphate biosynthesis.</text>
</comment>
<reference evidence="6 7" key="1">
    <citation type="submission" date="2018-04" db="EMBL/GenBank/DDBJ databases">
        <title>Methylobacterium sp. PR1016A genome.</title>
        <authorList>
            <person name="Park W."/>
        </authorList>
    </citation>
    <scope>NUCLEOTIDE SEQUENCE [LARGE SCALE GENOMIC DNA]</scope>
    <source>
        <strain evidence="6 7">PR1016A</strain>
    </source>
</reference>
<dbReference type="InterPro" id="IPR036188">
    <property type="entry name" value="FAD/NAD-bd_sf"/>
</dbReference>
<evidence type="ECO:0000256" key="4">
    <source>
        <dbReference type="SAM" id="MobiDB-lite"/>
    </source>
</evidence>
<dbReference type="Proteomes" id="UP000244755">
    <property type="component" value="Chromosome 1"/>
</dbReference>
<keyword evidence="3" id="KW-0560">Oxidoreductase</keyword>
<dbReference type="PANTHER" id="PTHR13847:SF289">
    <property type="entry name" value="GLYCINE OXIDASE"/>
    <property type="match status" value="1"/>
</dbReference>
<dbReference type="SUPFAM" id="SSF54373">
    <property type="entry name" value="FAD-linked reductases, C-terminal domain"/>
    <property type="match status" value="1"/>
</dbReference>
<evidence type="ECO:0000313" key="6">
    <source>
        <dbReference type="EMBL" id="AWB24554.1"/>
    </source>
</evidence>
<dbReference type="GO" id="GO:0016491">
    <property type="term" value="F:oxidoreductase activity"/>
    <property type="evidence" value="ECO:0007669"/>
    <property type="project" value="UniProtKB-KW"/>
</dbReference>